<comment type="caution">
    <text evidence="1">The sequence shown here is derived from an EMBL/GenBank/DDBJ whole genome shotgun (WGS) entry which is preliminary data.</text>
</comment>
<proteinExistence type="predicted"/>
<organism evidence="1 2">
    <name type="scientific">Symbiodinium natans</name>
    <dbReference type="NCBI Taxonomy" id="878477"/>
    <lineage>
        <taxon>Eukaryota</taxon>
        <taxon>Sar</taxon>
        <taxon>Alveolata</taxon>
        <taxon>Dinophyceae</taxon>
        <taxon>Suessiales</taxon>
        <taxon>Symbiodiniaceae</taxon>
        <taxon>Symbiodinium</taxon>
    </lineage>
</organism>
<gene>
    <name evidence="1" type="ORF">SNAT2548_LOCUS20933</name>
</gene>
<evidence type="ECO:0000313" key="2">
    <source>
        <dbReference type="Proteomes" id="UP000604046"/>
    </source>
</evidence>
<keyword evidence="2" id="KW-1185">Reference proteome</keyword>
<dbReference type="Proteomes" id="UP000604046">
    <property type="component" value="Unassembled WGS sequence"/>
</dbReference>
<accession>A0A812QEU5</accession>
<evidence type="ECO:0000313" key="1">
    <source>
        <dbReference type="EMBL" id="CAE7383692.1"/>
    </source>
</evidence>
<reference evidence="1" key="1">
    <citation type="submission" date="2021-02" db="EMBL/GenBank/DDBJ databases">
        <authorList>
            <person name="Dougan E. K."/>
            <person name="Rhodes N."/>
            <person name="Thang M."/>
            <person name="Chan C."/>
        </authorList>
    </citation>
    <scope>NUCLEOTIDE SEQUENCE</scope>
</reference>
<sequence length="74" mass="8342">MHERDGAMGFACQESFETELAVFEARQLPATRKSMADNIDNDAIVKVRVAVAEDTAAPMQRKRRLRVRSEYGTV</sequence>
<dbReference type="EMBL" id="CAJNDS010002229">
    <property type="protein sequence ID" value="CAE7383692.1"/>
    <property type="molecule type" value="Genomic_DNA"/>
</dbReference>
<name>A0A812QEU5_9DINO</name>
<dbReference type="AlphaFoldDB" id="A0A812QEU5"/>
<protein>
    <submittedName>
        <fullName evidence="1">Uncharacterized protein</fullName>
    </submittedName>
</protein>